<gene>
    <name evidence="1" type="ordered locus">DSY2771</name>
</gene>
<evidence type="ECO:0000313" key="2">
    <source>
        <dbReference type="Proteomes" id="UP000001946"/>
    </source>
</evidence>
<evidence type="ECO:0008006" key="3">
    <source>
        <dbReference type="Google" id="ProtNLM"/>
    </source>
</evidence>
<keyword evidence="2" id="KW-1185">Reference proteome</keyword>
<dbReference type="eggNOG" id="COG3649">
    <property type="taxonomic scope" value="Bacteria"/>
</dbReference>
<protein>
    <recommendedName>
        <fullName evidence="3">CRISPR-associated protein</fullName>
    </recommendedName>
</protein>
<sequence length="334" mass="37300">MVELEVILKLRKRMEAEIMNSGEILFVKSVKDGIPNRDPLNDSDARRLFPEEDGRISLSDVSIKRDVRDFVIALEQDGGKDQKNHIFVQEKVNDKGKLLGRGSLAEGIAKSVGKEKKAKEDMKSVLIEHCFDVRTFGIVYSVKPKFNLTGPVQFGWAHSLHPVDTQYVQGTVVMPSMDSTAEGEGKTQGTIWTSYTVPFAVFAMPAVINAKAAEHSGMTAEDQELLLRALWQGTQHRQARGRGQQQPLILIHIEYSDPFYRIGYLEDLITMSPDTTAWKAAGKLPSSLQDVSFDLTRLLAAVAEKQDKIAQCRIWTHPGVTISGDIAPWLQPLW</sequence>
<organism evidence="1 2">
    <name type="scientific">Desulfitobacterium hafniense (strain Y51)</name>
    <dbReference type="NCBI Taxonomy" id="138119"/>
    <lineage>
        <taxon>Bacteria</taxon>
        <taxon>Bacillati</taxon>
        <taxon>Bacillota</taxon>
        <taxon>Clostridia</taxon>
        <taxon>Eubacteriales</taxon>
        <taxon>Desulfitobacteriaceae</taxon>
        <taxon>Desulfitobacterium</taxon>
    </lineage>
</organism>
<dbReference type="KEGG" id="dsy:DSY2771"/>
<dbReference type="GO" id="GO:0043571">
    <property type="term" value="P:maintenance of CRISPR repeat elements"/>
    <property type="evidence" value="ECO:0007669"/>
    <property type="project" value="InterPro"/>
</dbReference>
<name>Q24TT2_DESHY</name>
<dbReference type="NCBIfam" id="TIGR01595">
    <property type="entry name" value="cas_CT1132"/>
    <property type="match status" value="1"/>
</dbReference>
<evidence type="ECO:0000313" key="1">
    <source>
        <dbReference type="EMBL" id="BAE84560.1"/>
    </source>
</evidence>
<dbReference type="AlphaFoldDB" id="Q24TT2"/>
<dbReference type="EMBL" id="AP008230">
    <property type="protein sequence ID" value="BAE84560.1"/>
    <property type="molecule type" value="Genomic_DNA"/>
</dbReference>
<dbReference type="Pfam" id="PF05107">
    <property type="entry name" value="Cas_Cas7"/>
    <property type="match status" value="1"/>
</dbReference>
<accession>Q24TT2</accession>
<proteinExistence type="predicted"/>
<dbReference type="Proteomes" id="UP000001946">
    <property type="component" value="Chromosome"/>
</dbReference>
<dbReference type="STRING" id="138119.DSY2771"/>
<dbReference type="HOGENOM" id="CLU_071770_1_0_9"/>
<reference evidence="1 2" key="1">
    <citation type="journal article" date="2006" name="J. Bacteriol.">
        <title>Complete genome sequence of the dehalorespiring bacterium Desulfitobacterium hafniense Y51 and comparison with Dehalococcoides ethenogenes 195.</title>
        <authorList>
            <person name="Nonaka H."/>
            <person name="Keresztes G."/>
            <person name="Shinoda Y."/>
            <person name="Ikenaga Y."/>
            <person name="Abe M."/>
            <person name="Naito K."/>
            <person name="Inatomi K."/>
            <person name="Furukawa K."/>
            <person name="Inui M."/>
            <person name="Yukawa H."/>
        </authorList>
    </citation>
    <scope>NUCLEOTIDE SEQUENCE [LARGE SCALE GENOMIC DNA]</scope>
    <source>
        <strain evidence="1 2">Y51</strain>
    </source>
</reference>
<dbReference type="InterPro" id="IPR006482">
    <property type="entry name" value="Cas7_Csh2/Csh2"/>
</dbReference>